<protein>
    <submittedName>
        <fullName evidence="1">Uncharacterized protein</fullName>
    </submittedName>
</protein>
<reference evidence="1 2" key="1">
    <citation type="submission" date="2019-03" db="EMBL/GenBank/DDBJ databases">
        <title>Genomic Encyclopedia of Type Strains, Phase IV (KMG-IV): sequencing the most valuable type-strain genomes for metagenomic binning, comparative biology and taxonomic classification.</title>
        <authorList>
            <person name="Goeker M."/>
        </authorList>
    </citation>
    <scope>NUCLEOTIDE SEQUENCE [LARGE SCALE GENOMIC DNA]</scope>
    <source>
        <strain evidence="1 2">DSM 28697</strain>
    </source>
</reference>
<name>A0A4R6UAS1_9BACI</name>
<accession>A0A4R6UAS1</accession>
<dbReference type="Proteomes" id="UP000295632">
    <property type="component" value="Unassembled WGS sequence"/>
</dbReference>
<dbReference type="AlphaFoldDB" id="A0A4R6UAS1"/>
<proteinExistence type="predicted"/>
<keyword evidence="2" id="KW-1185">Reference proteome</keyword>
<gene>
    <name evidence="1" type="ORF">EV213_102183</name>
</gene>
<dbReference type="RefSeq" id="WP_133579039.1">
    <property type="nucleotide sequence ID" value="NZ_SNYJ01000002.1"/>
</dbReference>
<organism evidence="1 2">
    <name type="scientific">Aureibacillus halotolerans</name>
    <dbReference type="NCBI Taxonomy" id="1508390"/>
    <lineage>
        <taxon>Bacteria</taxon>
        <taxon>Bacillati</taxon>
        <taxon>Bacillota</taxon>
        <taxon>Bacilli</taxon>
        <taxon>Bacillales</taxon>
        <taxon>Bacillaceae</taxon>
        <taxon>Aureibacillus</taxon>
    </lineage>
</organism>
<evidence type="ECO:0000313" key="1">
    <source>
        <dbReference type="EMBL" id="TDQ42153.1"/>
    </source>
</evidence>
<evidence type="ECO:0000313" key="2">
    <source>
        <dbReference type="Proteomes" id="UP000295632"/>
    </source>
</evidence>
<dbReference type="EMBL" id="SNYJ01000002">
    <property type="protein sequence ID" value="TDQ42153.1"/>
    <property type="molecule type" value="Genomic_DNA"/>
</dbReference>
<sequence length="80" mass="9541">MWISPVPTYQYQTYAERILPEKWQPREPRVERVTLMTKSMDTDSNRRFVHSNSDVAKAVPSLQNWEREETGIGRHFDQFA</sequence>
<comment type="caution">
    <text evidence="1">The sequence shown here is derived from an EMBL/GenBank/DDBJ whole genome shotgun (WGS) entry which is preliminary data.</text>
</comment>
<dbReference type="OrthoDB" id="2706316at2"/>